<dbReference type="CDD" id="cd04301">
    <property type="entry name" value="NAT_SF"/>
    <property type="match status" value="1"/>
</dbReference>
<dbReference type="InterPro" id="IPR000182">
    <property type="entry name" value="GNAT_dom"/>
</dbReference>
<dbReference type="Pfam" id="PF00583">
    <property type="entry name" value="Acetyltransf_1"/>
    <property type="match status" value="1"/>
</dbReference>
<feature type="domain" description="N-acetyltransferase" evidence="1">
    <location>
        <begin position="1"/>
        <end position="113"/>
    </location>
</feature>
<comment type="caution">
    <text evidence="2">The sequence shown here is derived from an EMBL/GenBank/DDBJ whole genome shotgun (WGS) entry which is preliminary data.</text>
</comment>
<reference evidence="2 3" key="1">
    <citation type="submission" date="2023-06" db="EMBL/GenBank/DDBJ databases">
        <title>Aquibacillus rhizosphaerae LR5S19.</title>
        <authorList>
            <person name="Sun J.-Q."/>
        </authorList>
    </citation>
    <scope>NUCLEOTIDE SEQUENCE [LARGE SCALE GENOMIC DNA]</scope>
    <source>
        <strain evidence="2 3">LR5S19</strain>
    </source>
</reference>
<dbReference type="SUPFAM" id="SSF55729">
    <property type="entry name" value="Acyl-CoA N-acyltransferases (Nat)"/>
    <property type="match status" value="1"/>
</dbReference>
<proteinExistence type="predicted"/>
<protein>
    <submittedName>
        <fullName evidence="2">GNAT family N-acetyltransferase</fullName>
    </submittedName>
</protein>
<sequence>MTIMWVYIPHIALLNSDVVGVIGGVITKPSVGEVFVLYVNEAYLYKGIGRRLFEALTKDQKHKNAVEQWVSVQEGNQRGIPFYEARGFLFQKSKITLTETGEKQVSLRYSRIL</sequence>
<name>A0ABT7L8W8_9BACI</name>
<dbReference type="RefSeq" id="WP_285933601.1">
    <property type="nucleotide sequence ID" value="NZ_JASTZU010000058.1"/>
</dbReference>
<dbReference type="InterPro" id="IPR016181">
    <property type="entry name" value="Acyl_CoA_acyltransferase"/>
</dbReference>
<organism evidence="2 3">
    <name type="scientific">Aquibacillus rhizosphaerae</name>
    <dbReference type="NCBI Taxonomy" id="3051431"/>
    <lineage>
        <taxon>Bacteria</taxon>
        <taxon>Bacillati</taxon>
        <taxon>Bacillota</taxon>
        <taxon>Bacilli</taxon>
        <taxon>Bacillales</taxon>
        <taxon>Bacillaceae</taxon>
        <taxon>Aquibacillus</taxon>
    </lineage>
</organism>
<evidence type="ECO:0000259" key="1">
    <source>
        <dbReference type="PROSITE" id="PS51186"/>
    </source>
</evidence>
<gene>
    <name evidence="2" type="ORF">QQS35_17930</name>
</gene>
<evidence type="ECO:0000313" key="3">
    <source>
        <dbReference type="Proteomes" id="UP001235343"/>
    </source>
</evidence>
<accession>A0ABT7L8W8</accession>
<dbReference type="Proteomes" id="UP001235343">
    <property type="component" value="Unassembled WGS sequence"/>
</dbReference>
<dbReference type="EMBL" id="JASTZU010000058">
    <property type="protein sequence ID" value="MDL4842321.1"/>
    <property type="molecule type" value="Genomic_DNA"/>
</dbReference>
<dbReference type="Gene3D" id="3.40.630.30">
    <property type="match status" value="1"/>
</dbReference>
<dbReference type="PROSITE" id="PS51186">
    <property type="entry name" value="GNAT"/>
    <property type="match status" value="1"/>
</dbReference>
<evidence type="ECO:0000313" key="2">
    <source>
        <dbReference type="EMBL" id="MDL4842321.1"/>
    </source>
</evidence>
<keyword evidence="3" id="KW-1185">Reference proteome</keyword>